<evidence type="ECO:0000256" key="7">
    <source>
        <dbReference type="ARBA" id="ARBA00023054"/>
    </source>
</evidence>
<dbReference type="GO" id="GO:0030688">
    <property type="term" value="C:preribosome, small subunit precursor"/>
    <property type="evidence" value="ECO:0007669"/>
    <property type="project" value="TreeGrafter"/>
</dbReference>
<evidence type="ECO:0000256" key="2">
    <source>
        <dbReference type="ARBA" id="ARBA00004604"/>
    </source>
</evidence>
<sequence length="173" mass="20252">KKHPHQKKRSHPSVTNLKKKIRDLERLLARPNSKLTADARAENERALQAFKYELGSASKDKREQALARKYHMVRFFERQKATRKLKKLKRELDETENPTEDLRTRVHDAEVELNYTLHYPRGEKYISLFKDPGNNDKVKQKRDSIKQDIARRMEEGTLGAQTLDEGNAADDDD</sequence>
<dbReference type="InParanoid" id="A0A4S2N806"/>
<dbReference type="AlphaFoldDB" id="A0A4S2N806"/>
<proteinExistence type="inferred from homology"/>
<keyword evidence="6" id="KW-0698">rRNA processing</keyword>
<evidence type="ECO:0000256" key="5">
    <source>
        <dbReference type="ARBA" id="ARBA00019827"/>
    </source>
</evidence>
<evidence type="ECO:0000313" key="11">
    <source>
        <dbReference type="EMBL" id="TGZ85512.1"/>
    </source>
</evidence>
<dbReference type="GO" id="GO:0000462">
    <property type="term" value="P:maturation of SSU-rRNA from tricistronic rRNA transcript (SSU-rRNA, 5.8S rRNA, LSU-rRNA)"/>
    <property type="evidence" value="ECO:0007669"/>
    <property type="project" value="TreeGrafter"/>
</dbReference>
<dbReference type="InterPro" id="IPR050786">
    <property type="entry name" value="EFG1_rRNA-proc"/>
</dbReference>
<feature type="region of interest" description="Disordered" evidence="10">
    <location>
        <begin position="1"/>
        <end position="21"/>
    </location>
</feature>
<organism evidence="11 12">
    <name type="scientific">Ascodesmis nigricans</name>
    <dbReference type="NCBI Taxonomy" id="341454"/>
    <lineage>
        <taxon>Eukaryota</taxon>
        <taxon>Fungi</taxon>
        <taxon>Dikarya</taxon>
        <taxon>Ascomycota</taxon>
        <taxon>Pezizomycotina</taxon>
        <taxon>Pezizomycetes</taxon>
        <taxon>Pezizales</taxon>
        <taxon>Ascodesmidaceae</taxon>
        <taxon>Ascodesmis</taxon>
    </lineage>
</organism>
<comment type="function">
    <text evidence="1">Involved in rRNA processing.</text>
</comment>
<evidence type="ECO:0000256" key="4">
    <source>
        <dbReference type="ARBA" id="ARBA00018689"/>
    </source>
</evidence>
<dbReference type="InterPro" id="IPR019310">
    <property type="entry name" value="Efg1"/>
</dbReference>
<evidence type="ECO:0000256" key="3">
    <source>
        <dbReference type="ARBA" id="ARBA00006916"/>
    </source>
</evidence>
<feature type="coiled-coil region" evidence="9">
    <location>
        <begin position="78"/>
        <end position="105"/>
    </location>
</feature>
<comment type="similarity">
    <text evidence="3">Belongs to the EFG1 family.</text>
</comment>
<dbReference type="PANTHER" id="PTHR33911:SF1">
    <property type="entry name" value="RRNA-PROCESSING PROTEIN EFG1"/>
    <property type="match status" value="1"/>
</dbReference>
<evidence type="ECO:0000256" key="9">
    <source>
        <dbReference type="SAM" id="Coils"/>
    </source>
</evidence>
<keyword evidence="8" id="KW-0539">Nucleus</keyword>
<name>A0A4S2N806_9PEZI</name>
<comment type="subcellular location">
    <subcellularLocation>
        <location evidence="2">Nucleus</location>
        <location evidence="2">Nucleolus</location>
    </subcellularLocation>
</comment>
<dbReference type="Proteomes" id="UP000298138">
    <property type="component" value="Unassembled WGS sequence"/>
</dbReference>
<dbReference type="FunCoup" id="A0A4S2N806">
    <property type="interactions" value="146"/>
</dbReference>
<gene>
    <name evidence="11" type="ORF">EX30DRAFT_300011</name>
</gene>
<dbReference type="Pfam" id="PF10153">
    <property type="entry name" value="Efg1"/>
    <property type="match status" value="1"/>
</dbReference>
<keyword evidence="7 9" id="KW-0175">Coiled coil</keyword>
<keyword evidence="12" id="KW-1185">Reference proteome</keyword>
<dbReference type="EMBL" id="ML220112">
    <property type="protein sequence ID" value="TGZ85512.1"/>
    <property type="molecule type" value="Genomic_DNA"/>
</dbReference>
<evidence type="ECO:0000313" key="12">
    <source>
        <dbReference type="Proteomes" id="UP000298138"/>
    </source>
</evidence>
<feature type="region of interest" description="Disordered" evidence="10">
    <location>
        <begin position="150"/>
        <end position="173"/>
    </location>
</feature>
<evidence type="ECO:0000256" key="8">
    <source>
        <dbReference type="ARBA" id="ARBA00023242"/>
    </source>
</evidence>
<accession>A0A4S2N806</accession>
<dbReference type="PANTHER" id="PTHR33911">
    <property type="entry name" value="RRNA-PROCESSING PROTEIN EFG1"/>
    <property type="match status" value="1"/>
</dbReference>
<reference evidence="11 12" key="1">
    <citation type="submission" date="2019-04" db="EMBL/GenBank/DDBJ databases">
        <title>Comparative genomics and transcriptomics to analyze fruiting body development in filamentous ascomycetes.</title>
        <authorList>
            <consortium name="DOE Joint Genome Institute"/>
            <person name="Lutkenhaus R."/>
            <person name="Traeger S."/>
            <person name="Breuer J."/>
            <person name="Kuo A."/>
            <person name="Lipzen A."/>
            <person name="Pangilinan J."/>
            <person name="Dilworth D."/>
            <person name="Sandor L."/>
            <person name="Poggeler S."/>
            <person name="Barry K."/>
            <person name="Grigoriev I.V."/>
            <person name="Nowrousian M."/>
        </authorList>
    </citation>
    <scope>NUCLEOTIDE SEQUENCE [LARGE SCALE GENOMIC DNA]</scope>
    <source>
        <strain evidence="11 12">CBS 389.68</strain>
    </source>
</reference>
<feature type="non-terminal residue" evidence="11">
    <location>
        <position position="1"/>
    </location>
</feature>
<evidence type="ECO:0000256" key="1">
    <source>
        <dbReference type="ARBA" id="ARBA00002773"/>
    </source>
</evidence>
<evidence type="ECO:0000256" key="10">
    <source>
        <dbReference type="SAM" id="MobiDB-lite"/>
    </source>
</evidence>
<evidence type="ECO:0000256" key="6">
    <source>
        <dbReference type="ARBA" id="ARBA00022552"/>
    </source>
</evidence>
<feature type="non-terminal residue" evidence="11">
    <location>
        <position position="173"/>
    </location>
</feature>
<dbReference type="GO" id="GO:0005730">
    <property type="term" value="C:nucleolus"/>
    <property type="evidence" value="ECO:0007669"/>
    <property type="project" value="UniProtKB-SubCell"/>
</dbReference>
<dbReference type="STRING" id="341454.A0A4S2N806"/>
<dbReference type="OrthoDB" id="47732at2759"/>
<protein>
    <recommendedName>
        <fullName evidence="4">rRNA-processing protein EFG1</fullName>
    </recommendedName>
    <alternativeName>
        <fullName evidence="5">rRNA-processing protein efg1</fullName>
    </alternativeName>
</protein>